<sequence>MNWLLSILAAKCYKESISILDAVNETFELYESATSFIKQNLPPIIDSPELVADLKHYSLLNSLSKIINVCFSFDSLLFSLINNSVNHYTHRSITLPLVNVDSDHKSVKNLLLSYCLNTQVQSFIKPSNGYTLPIISELSALNLEEAQYPSIFLAIADLIAIKARDKILSLFNSFDRLSLRRYLIVLNEIHSTVEHELLQLVTIGNSSKPVTANNNFILKTINIKSHNGKKRSLEEFSIISEENNFESQIEYLVNAKASNEISVTTTHRVARNCSGFELSPIAKTPENSRRALQYSHLFKAISDASNLLSEKVEK</sequence>
<evidence type="ECO:0000313" key="2">
    <source>
        <dbReference type="Proteomes" id="UP000245383"/>
    </source>
</evidence>
<accession>A0A2T9Y863</accession>
<name>A0A2T9Y863_9FUNG</name>
<dbReference type="AlphaFoldDB" id="A0A2T9Y863"/>
<protein>
    <submittedName>
        <fullName evidence="1">Uncharacterized protein</fullName>
    </submittedName>
</protein>
<dbReference type="Proteomes" id="UP000245383">
    <property type="component" value="Unassembled WGS sequence"/>
</dbReference>
<keyword evidence="2" id="KW-1185">Reference proteome</keyword>
<comment type="caution">
    <text evidence="1">The sequence shown here is derived from an EMBL/GenBank/DDBJ whole genome shotgun (WGS) entry which is preliminary data.</text>
</comment>
<dbReference type="STRING" id="133385.A0A2T9Y863"/>
<reference evidence="1 2" key="1">
    <citation type="journal article" date="2018" name="MBio">
        <title>Comparative Genomics Reveals the Core Gene Toolbox for the Fungus-Insect Symbiosis.</title>
        <authorList>
            <person name="Wang Y."/>
            <person name="Stata M."/>
            <person name="Wang W."/>
            <person name="Stajich J.E."/>
            <person name="White M.M."/>
            <person name="Moncalvo J.M."/>
        </authorList>
    </citation>
    <scope>NUCLEOTIDE SEQUENCE [LARGE SCALE GENOMIC DNA]</scope>
    <source>
        <strain evidence="1 2">SWE-8-4</strain>
    </source>
</reference>
<proteinExistence type="predicted"/>
<dbReference type="EMBL" id="MBFR01000379">
    <property type="protein sequence ID" value="PVU88516.1"/>
    <property type="molecule type" value="Genomic_DNA"/>
</dbReference>
<gene>
    <name evidence="1" type="ORF">BB561_005808</name>
</gene>
<organism evidence="1 2">
    <name type="scientific">Smittium simulii</name>
    <dbReference type="NCBI Taxonomy" id="133385"/>
    <lineage>
        <taxon>Eukaryota</taxon>
        <taxon>Fungi</taxon>
        <taxon>Fungi incertae sedis</taxon>
        <taxon>Zoopagomycota</taxon>
        <taxon>Kickxellomycotina</taxon>
        <taxon>Harpellomycetes</taxon>
        <taxon>Harpellales</taxon>
        <taxon>Legeriomycetaceae</taxon>
        <taxon>Smittium</taxon>
    </lineage>
</organism>
<evidence type="ECO:0000313" key="1">
    <source>
        <dbReference type="EMBL" id="PVU88516.1"/>
    </source>
</evidence>